<reference evidence="1" key="1">
    <citation type="submission" date="2018-05" db="EMBL/GenBank/DDBJ databases">
        <authorList>
            <person name="Lanie J.A."/>
            <person name="Ng W.-L."/>
            <person name="Kazmierczak K.M."/>
            <person name="Andrzejewski T.M."/>
            <person name="Davidsen T.M."/>
            <person name="Wayne K.J."/>
            <person name="Tettelin H."/>
            <person name="Glass J.I."/>
            <person name="Rusch D."/>
            <person name="Podicherti R."/>
            <person name="Tsui H.-C.T."/>
            <person name="Winkler M.E."/>
        </authorList>
    </citation>
    <scope>NUCLEOTIDE SEQUENCE</scope>
</reference>
<dbReference type="Pfam" id="PF08894">
    <property type="entry name" value="DUF1838"/>
    <property type="match status" value="1"/>
</dbReference>
<organism evidence="1">
    <name type="scientific">marine metagenome</name>
    <dbReference type="NCBI Taxonomy" id="408172"/>
    <lineage>
        <taxon>unclassified sequences</taxon>
        <taxon>metagenomes</taxon>
        <taxon>ecological metagenomes</taxon>
    </lineage>
</organism>
<gene>
    <name evidence="1" type="ORF">METZ01_LOCUS172136</name>
</gene>
<proteinExistence type="predicted"/>
<protein>
    <submittedName>
        <fullName evidence="1">Uncharacterized protein</fullName>
    </submittedName>
</protein>
<sequence length="269" mass="30794">MNRRSIIKGDFLNSKLDISDPIESNEAYVKLLGIIEGGMVHYSLEGKIYSILPNKGPKPFVGFQAILKGVWQPLPNNTYSYSLFEVGFFADLETGIPIKKFVNPITSAENDLIRIKGGPHVSVIKPHIYSWVVIGDDIWIEESKTLNGYFGSSEKLNKNDNAESDEEIAFFNRIYRGRLSELNNGAARAFCQMHYNYISPWYPFFNMENIEGKMYWQAVGTKIDSFSEVPEKMQNFLLAEHQEFFDSEQPWTKTTSTLAEYRRIQNGKG</sequence>
<name>A0A382C0I1_9ZZZZ</name>
<evidence type="ECO:0000313" key="1">
    <source>
        <dbReference type="EMBL" id="SVB19282.1"/>
    </source>
</evidence>
<accession>A0A382C0I1</accession>
<dbReference type="EMBL" id="UINC01032132">
    <property type="protein sequence ID" value="SVB19282.1"/>
    <property type="molecule type" value="Genomic_DNA"/>
</dbReference>
<dbReference type="InterPro" id="IPR014990">
    <property type="entry name" value="DUF1838"/>
</dbReference>
<dbReference type="AlphaFoldDB" id="A0A382C0I1"/>